<feature type="transmembrane region" description="Helical" evidence="1">
    <location>
        <begin position="205"/>
        <end position="224"/>
    </location>
</feature>
<dbReference type="PANTHER" id="PTHR35342">
    <property type="entry name" value="TRICARBOXYLIC TRANSPORT PROTEIN"/>
    <property type="match status" value="1"/>
</dbReference>
<feature type="transmembrane region" description="Helical" evidence="1">
    <location>
        <begin position="143"/>
        <end position="160"/>
    </location>
</feature>
<dbReference type="Proteomes" id="UP001235344">
    <property type="component" value="Chromosome"/>
</dbReference>
<feature type="transmembrane region" description="Helical" evidence="1">
    <location>
        <begin position="389"/>
        <end position="408"/>
    </location>
</feature>
<feature type="transmembrane region" description="Helical" evidence="1">
    <location>
        <begin position="113"/>
        <end position="137"/>
    </location>
</feature>
<feature type="transmembrane region" description="Helical" evidence="1">
    <location>
        <begin position="12"/>
        <end position="35"/>
    </location>
</feature>
<gene>
    <name evidence="3" type="ORF">B6N23_11220</name>
</gene>
<dbReference type="InterPro" id="IPR002823">
    <property type="entry name" value="DUF112_TM"/>
</dbReference>
<feature type="transmembrane region" description="Helical" evidence="1">
    <location>
        <begin position="475"/>
        <end position="494"/>
    </location>
</feature>
<dbReference type="PANTHER" id="PTHR35342:SF5">
    <property type="entry name" value="TRICARBOXYLIC TRANSPORT PROTEIN"/>
    <property type="match status" value="1"/>
</dbReference>
<keyword evidence="1" id="KW-0812">Transmembrane</keyword>
<proteinExistence type="predicted"/>
<organism evidence="3 4">
    <name type="scientific">Halomonas alkalicola</name>
    <dbReference type="NCBI Taxonomy" id="1930622"/>
    <lineage>
        <taxon>Bacteria</taxon>
        <taxon>Pseudomonadati</taxon>
        <taxon>Pseudomonadota</taxon>
        <taxon>Gammaproteobacteria</taxon>
        <taxon>Oceanospirillales</taxon>
        <taxon>Halomonadaceae</taxon>
        <taxon>Halomonas</taxon>
    </lineage>
</organism>
<dbReference type="Pfam" id="PF01970">
    <property type="entry name" value="TctA"/>
    <property type="match status" value="1"/>
</dbReference>
<feature type="transmembrane region" description="Helical" evidence="1">
    <location>
        <begin position="414"/>
        <end position="431"/>
    </location>
</feature>
<keyword evidence="1" id="KW-1133">Transmembrane helix</keyword>
<feature type="domain" description="DUF112" evidence="2">
    <location>
        <begin position="20"/>
        <end position="442"/>
    </location>
</feature>
<evidence type="ECO:0000259" key="2">
    <source>
        <dbReference type="Pfam" id="PF01970"/>
    </source>
</evidence>
<evidence type="ECO:0000313" key="3">
    <source>
        <dbReference type="EMBL" id="WLI72359.1"/>
    </source>
</evidence>
<protein>
    <submittedName>
        <fullName evidence="3">Tripartite tricarboxylate transporter permease</fullName>
    </submittedName>
</protein>
<evidence type="ECO:0000313" key="4">
    <source>
        <dbReference type="Proteomes" id="UP001235344"/>
    </source>
</evidence>
<dbReference type="RefSeq" id="WP_305498892.1">
    <property type="nucleotide sequence ID" value="NZ_CP131913.1"/>
</dbReference>
<keyword evidence="1" id="KW-0472">Membrane</keyword>
<keyword evidence="4" id="KW-1185">Reference proteome</keyword>
<feature type="transmembrane region" description="Helical" evidence="1">
    <location>
        <begin position="323"/>
        <end position="347"/>
    </location>
</feature>
<evidence type="ECO:0000256" key="1">
    <source>
        <dbReference type="SAM" id="Phobius"/>
    </source>
</evidence>
<sequence length="507" mass="52883">MGFDAILGSFAAALHYESIAVILGGVLLGYIVGVIPGLNRAVAIAIAIAIPLTFYMSAYAAIAFLIGLSKGTAAGSAVSAILLNTPGEPSSAATCLDGYPMASSGKPRKALKVGLLASVIGDLLATLLLIAVAIPFASIALKFGPYELAAILLFALVFIAGMAGGSFLKGLAAGGMGVILGTVGLDPETGAMRLTFGHAELMEGVPILPLVIGTLALAEMFVQLDEYRRNKGGRVITLGKEADDDLSWPEFKGTLPTIFRSTGVGAFVGALPGLGPSVGAFMAYGLAKRTDKDPDSFGKGNPKGIAAAEASDNAVIPASYIPLFGLGIPGSVSAALLVGAFMIHGIQVGPLMLRDHPQMLFTLFSGMIVASVLMLAVGWYGLRLFAKVTSVPAHIVIPVVIFLCLAGIQVQGYGTFGLVTVFAFAIFGYFLKKFDYSFVTFLVAFIVTPMLEMNLRQSVILSGGDIAILLDRPIALAFVIFTLLMALHLGWSSYRQSLRKRLKAPEA</sequence>
<accession>A0ABY9H1L0</accession>
<feature type="transmembrane region" description="Helical" evidence="1">
    <location>
        <begin position="359"/>
        <end position="382"/>
    </location>
</feature>
<name>A0ABY9H1L0_9GAMM</name>
<reference evidence="3 4" key="1">
    <citation type="submission" date="2023-08" db="EMBL/GenBank/DDBJ databases">
        <title>Transcriptome Analysis of Halomonas alkalicola CICC 11012s to Identify the Genes Involved in Alkaline Tolerances.</title>
        <authorList>
            <person name="Zhai L."/>
        </authorList>
    </citation>
    <scope>NUCLEOTIDE SEQUENCE [LARGE SCALE GENOMIC DNA]</scope>
    <source>
        <strain evidence="3 4">CICC 11012s</strain>
    </source>
</reference>
<feature type="transmembrane region" description="Helical" evidence="1">
    <location>
        <begin position="41"/>
        <end position="66"/>
    </location>
</feature>
<dbReference type="EMBL" id="CP131913">
    <property type="protein sequence ID" value="WLI72359.1"/>
    <property type="molecule type" value="Genomic_DNA"/>
</dbReference>
<feature type="transmembrane region" description="Helical" evidence="1">
    <location>
        <begin position="438"/>
        <end position="455"/>
    </location>
</feature>